<keyword evidence="1" id="KW-0812">Transmembrane</keyword>
<dbReference type="RefSeq" id="WP_151183057.1">
    <property type="nucleotide sequence ID" value="NZ_VZUQ01000076.1"/>
</dbReference>
<feature type="transmembrane region" description="Helical" evidence="1">
    <location>
        <begin position="36"/>
        <end position="58"/>
    </location>
</feature>
<organism evidence="2 3">
    <name type="scientific">Photobacterium damselae subsp. damselae</name>
    <name type="common">Listonella damsela</name>
    <dbReference type="NCBI Taxonomy" id="85581"/>
    <lineage>
        <taxon>Bacteria</taxon>
        <taxon>Pseudomonadati</taxon>
        <taxon>Pseudomonadota</taxon>
        <taxon>Gammaproteobacteria</taxon>
        <taxon>Vibrionales</taxon>
        <taxon>Vibrionaceae</taxon>
        <taxon>Photobacterium</taxon>
    </lineage>
</organism>
<keyword evidence="1" id="KW-1133">Transmembrane helix</keyword>
<feature type="transmembrane region" description="Helical" evidence="1">
    <location>
        <begin position="12"/>
        <end position="30"/>
    </location>
</feature>
<evidence type="ECO:0000313" key="2">
    <source>
        <dbReference type="EMBL" id="KAB1178330.1"/>
    </source>
</evidence>
<dbReference type="AlphaFoldDB" id="A0AAD3WU29"/>
<evidence type="ECO:0008006" key="4">
    <source>
        <dbReference type="Google" id="ProtNLM"/>
    </source>
</evidence>
<keyword evidence="1" id="KW-0472">Membrane</keyword>
<reference evidence="2 3" key="1">
    <citation type="submission" date="2019-09" db="EMBL/GenBank/DDBJ databases">
        <title>Photobacterium damselae subsp. damselae CDC-2227-81, a human clinical isolate.</title>
        <authorList>
            <person name="Osorio C.R."/>
        </authorList>
    </citation>
    <scope>NUCLEOTIDE SEQUENCE [LARGE SCALE GENOMIC DNA]</scope>
    <source>
        <strain evidence="2 3">CDC-2227-81</strain>
    </source>
</reference>
<sequence>MTRFLAISPQSQFWLFHFALALNILGMVLTDMWLPMVVGATVTTYLSIDALVRVRYVLPMKKEMRELRHELERLRKVEQQHYDE</sequence>
<dbReference type="EMBL" id="VZUQ01000076">
    <property type="protein sequence ID" value="KAB1178330.1"/>
    <property type="molecule type" value="Genomic_DNA"/>
</dbReference>
<gene>
    <name evidence="2" type="ORF">F6450_15575</name>
</gene>
<comment type="caution">
    <text evidence="2">The sequence shown here is derived from an EMBL/GenBank/DDBJ whole genome shotgun (WGS) entry which is preliminary data.</text>
</comment>
<proteinExistence type="predicted"/>
<accession>A0AAD3WU29</accession>
<evidence type="ECO:0000256" key="1">
    <source>
        <dbReference type="SAM" id="Phobius"/>
    </source>
</evidence>
<dbReference type="Proteomes" id="UP000480943">
    <property type="component" value="Unassembled WGS sequence"/>
</dbReference>
<name>A0AAD3WU29_PHODD</name>
<evidence type="ECO:0000313" key="3">
    <source>
        <dbReference type="Proteomes" id="UP000480943"/>
    </source>
</evidence>
<protein>
    <recommendedName>
        <fullName evidence="4">NADH dehydrogenase</fullName>
    </recommendedName>
</protein>